<accession>A0A0G0FNS4</accession>
<feature type="transmembrane region" description="Helical" evidence="1">
    <location>
        <begin position="125"/>
        <end position="148"/>
    </location>
</feature>
<keyword evidence="1" id="KW-0812">Transmembrane</keyword>
<evidence type="ECO:0000256" key="1">
    <source>
        <dbReference type="SAM" id="Phobius"/>
    </source>
</evidence>
<feature type="transmembrane region" description="Helical" evidence="1">
    <location>
        <begin position="215"/>
        <end position="236"/>
    </location>
</feature>
<reference evidence="2 3" key="1">
    <citation type="journal article" date="2015" name="Nature">
        <title>rRNA introns, odd ribosomes, and small enigmatic genomes across a large radiation of phyla.</title>
        <authorList>
            <person name="Brown C.T."/>
            <person name="Hug L.A."/>
            <person name="Thomas B.C."/>
            <person name="Sharon I."/>
            <person name="Castelle C.J."/>
            <person name="Singh A."/>
            <person name="Wilkins M.J."/>
            <person name="Williams K.H."/>
            <person name="Banfield J.F."/>
        </authorList>
    </citation>
    <scope>NUCLEOTIDE SEQUENCE [LARGE SCALE GENOMIC DNA]</scope>
</reference>
<feature type="transmembrane region" description="Helical" evidence="1">
    <location>
        <begin position="242"/>
        <end position="259"/>
    </location>
</feature>
<feature type="transmembrane region" description="Helical" evidence="1">
    <location>
        <begin position="288"/>
        <end position="305"/>
    </location>
</feature>
<comment type="caution">
    <text evidence="2">The sequence shown here is derived from an EMBL/GenBank/DDBJ whole genome shotgun (WGS) entry which is preliminary data.</text>
</comment>
<keyword evidence="1" id="KW-0472">Membrane</keyword>
<evidence type="ECO:0000313" key="2">
    <source>
        <dbReference type="EMBL" id="KKQ15445.1"/>
    </source>
</evidence>
<organism evidence="2 3">
    <name type="scientific">Candidatus Daviesbacteria bacterium GW2011_GWA1_36_8</name>
    <dbReference type="NCBI Taxonomy" id="1618417"/>
    <lineage>
        <taxon>Bacteria</taxon>
        <taxon>Candidatus Daviesiibacteriota</taxon>
    </lineage>
</organism>
<proteinExistence type="predicted"/>
<feature type="transmembrane region" description="Helical" evidence="1">
    <location>
        <begin position="20"/>
        <end position="40"/>
    </location>
</feature>
<keyword evidence="1" id="KW-1133">Transmembrane helix</keyword>
<protein>
    <recommendedName>
        <fullName evidence="4">Glycosyltransferase RgtA/B/C/D-like domain-containing protein</fullName>
    </recommendedName>
</protein>
<dbReference type="AlphaFoldDB" id="A0A0G0FNS4"/>
<dbReference type="Proteomes" id="UP000034448">
    <property type="component" value="Unassembled WGS sequence"/>
</dbReference>
<feature type="transmembrane region" description="Helical" evidence="1">
    <location>
        <begin position="70"/>
        <end position="87"/>
    </location>
</feature>
<feature type="transmembrane region" description="Helical" evidence="1">
    <location>
        <begin position="46"/>
        <end position="63"/>
    </location>
</feature>
<evidence type="ECO:0008006" key="4">
    <source>
        <dbReference type="Google" id="ProtNLM"/>
    </source>
</evidence>
<gene>
    <name evidence="2" type="ORF">US28_C0016G0007</name>
</gene>
<dbReference type="EMBL" id="LBSJ01000016">
    <property type="protein sequence ID" value="KKQ15445.1"/>
    <property type="molecule type" value="Genomic_DNA"/>
</dbReference>
<evidence type="ECO:0000313" key="3">
    <source>
        <dbReference type="Proteomes" id="UP000034448"/>
    </source>
</evidence>
<feature type="transmembrane region" description="Helical" evidence="1">
    <location>
        <begin position="266"/>
        <end position="282"/>
    </location>
</feature>
<sequence>MLSYPYLFSNNFLPYKDFVIPYTPLLVVILSFVFNIFGFSTEVLKILTWVILLINDLIIFLILKQISKKDLLNLFILAIYIFLSSFLDGNMLWVDNTTVTPTLLFSYFGIIWIKEKKLSNFFMTAFFLSLTILIKQIAIVYLGFFIIFCLSLRKIDLKEILIFFAGLLIPIFLFFMYLISNNIPWEFYNWTLYYPLVFWRNFPGYVDFQITKTEIFILLFLLSLILLPLVNFKRFLDKKEPLFIILTLIAALIAVYPRFSFFHLQAALALGIILFTFIYVNIDTKYRNWLLAYVLLVILTVFFLLRNQVFSQEIRFYSPDDRKLSIDIERILQGEKKTYFLGLNSSQYVFTNTIPPKPWIEGFLWYMESPGVQDLFIEGLENEKPNFIFVKKPVNGNWFDLETYQPKGVMSYIFNNYSVSEIINGDIEVWKRKKE</sequence>
<feature type="transmembrane region" description="Helical" evidence="1">
    <location>
        <begin position="160"/>
        <end position="179"/>
    </location>
</feature>
<name>A0A0G0FNS4_9BACT</name>